<proteinExistence type="predicted"/>
<dbReference type="EMBL" id="NHRY01000204">
    <property type="protein sequence ID" value="PPQ30808.1"/>
    <property type="molecule type" value="Genomic_DNA"/>
</dbReference>
<dbReference type="RefSeq" id="WP_104520309.1">
    <property type="nucleotide sequence ID" value="NZ_NHRY01000204.1"/>
</dbReference>
<name>A0A2S6N873_RHOGL</name>
<evidence type="ECO:0000313" key="3">
    <source>
        <dbReference type="Proteomes" id="UP000239724"/>
    </source>
</evidence>
<feature type="domain" description="Rubrerythrin diiron-binding" evidence="1">
    <location>
        <begin position="106"/>
        <end position="217"/>
    </location>
</feature>
<protein>
    <recommendedName>
        <fullName evidence="1">Rubrerythrin diiron-binding domain-containing protein</fullName>
    </recommendedName>
</protein>
<reference evidence="2 3" key="1">
    <citation type="journal article" date="2018" name="Arch. Microbiol.">
        <title>New insights into the metabolic potential of the phototrophic purple bacterium Rhodopila globiformis DSM 161(T) from its draft genome sequence and evidence for a vanadium-dependent nitrogenase.</title>
        <authorList>
            <person name="Imhoff J.F."/>
            <person name="Rahn T."/>
            <person name="Kunzel S."/>
            <person name="Neulinger S.C."/>
        </authorList>
    </citation>
    <scope>NUCLEOTIDE SEQUENCE [LARGE SCALE GENOMIC DNA]</scope>
    <source>
        <strain evidence="2 3">DSM 161</strain>
    </source>
</reference>
<dbReference type="SUPFAM" id="SSF47240">
    <property type="entry name" value="Ferritin-like"/>
    <property type="match status" value="1"/>
</dbReference>
<dbReference type="Gene3D" id="1.20.1260.10">
    <property type="match status" value="1"/>
</dbReference>
<dbReference type="OrthoDB" id="6057955at2"/>
<dbReference type="Proteomes" id="UP000239724">
    <property type="component" value="Unassembled WGS sequence"/>
</dbReference>
<dbReference type="InterPro" id="IPR009078">
    <property type="entry name" value="Ferritin-like_SF"/>
</dbReference>
<dbReference type="GO" id="GO:0016491">
    <property type="term" value="F:oxidoreductase activity"/>
    <property type="evidence" value="ECO:0007669"/>
    <property type="project" value="InterPro"/>
</dbReference>
<dbReference type="InterPro" id="IPR003251">
    <property type="entry name" value="Rr_diiron-bd_dom"/>
</dbReference>
<keyword evidence="3" id="KW-1185">Reference proteome</keyword>
<gene>
    <name evidence="2" type="ORF">CCS01_18555</name>
</gene>
<dbReference type="AlphaFoldDB" id="A0A2S6N873"/>
<dbReference type="GO" id="GO:0046872">
    <property type="term" value="F:metal ion binding"/>
    <property type="evidence" value="ECO:0007669"/>
    <property type="project" value="InterPro"/>
</dbReference>
<organism evidence="2 3">
    <name type="scientific">Rhodopila globiformis</name>
    <name type="common">Rhodopseudomonas globiformis</name>
    <dbReference type="NCBI Taxonomy" id="1071"/>
    <lineage>
        <taxon>Bacteria</taxon>
        <taxon>Pseudomonadati</taxon>
        <taxon>Pseudomonadota</taxon>
        <taxon>Alphaproteobacteria</taxon>
        <taxon>Acetobacterales</taxon>
        <taxon>Acetobacteraceae</taxon>
        <taxon>Rhodopila</taxon>
    </lineage>
</organism>
<accession>A0A2S6N873</accession>
<comment type="caution">
    <text evidence="2">The sequence shown here is derived from an EMBL/GenBank/DDBJ whole genome shotgun (WGS) entry which is preliminary data.</text>
</comment>
<sequence length="290" mass="31493">MDRPPPLPPPMRTQADLIALAHALEKEAASRYLNLASKMRLYGEKDLEELFLFLSSIESKHAHQVEVRSHELIGALPDPARVQWEVPENFDEEAAGSATLTPYAALAIAVRNEERAFAFYCHAAAAAPPAMAAIAEDLARDELEHAALLRRARREAWRREQRPTPVPPSSDTAAALHAALPIERAAAAGLHAALATRLEAEGDAVLAAAFRQVAQEEDPTSSPGDTAATVRDGLRVLEESFERLSEIVARTTDPEVMAAAQREAERTIRWLALAGGAWQNSLLAPRGDPC</sequence>
<evidence type="ECO:0000259" key="1">
    <source>
        <dbReference type="Pfam" id="PF02915"/>
    </source>
</evidence>
<dbReference type="Pfam" id="PF02915">
    <property type="entry name" value="Rubrerythrin"/>
    <property type="match status" value="1"/>
</dbReference>
<evidence type="ECO:0000313" key="2">
    <source>
        <dbReference type="EMBL" id="PPQ30808.1"/>
    </source>
</evidence>
<dbReference type="InterPro" id="IPR012347">
    <property type="entry name" value="Ferritin-like"/>
</dbReference>